<dbReference type="PANTHER" id="PTHR42813:SF4">
    <property type="entry name" value="NADP-DEPENDENT ISOPROPANOL DEHYDROGENASE"/>
    <property type="match status" value="1"/>
</dbReference>
<dbReference type="Gene3D" id="3.90.180.10">
    <property type="entry name" value="Medium-chain alcohol dehydrogenases, catalytic domain"/>
    <property type="match status" value="1"/>
</dbReference>
<feature type="domain" description="Enoyl reductase (ER)" evidence="8">
    <location>
        <begin position="58"/>
        <end position="393"/>
    </location>
</feature>
<name>A0A4Y3VA77_9ACTN</name>
<evidence type="ECO:0000256" key="3">
    <source>
        <dbReference type="ARBA" id="ARBA00022723"/>
    </source>
</evidence>
<dbReference type="CDD" id="cd08286">
    <property type="entry name" value="FDH_like_ADH2"/>
    <property type="match status" value="1"/>
</dbReference>
<dbReference type="InterPro" id="IPR011032">
    <property type="entry name" value="GroES-like_sf"/>
</dbReference>
<dbReference type="Pfam" id="PF08240">
    <property type="entry name" value="ADH_N"/>
    <property type="match status" value="1"/>
</dbReference>
<evidence type="ECO:0000256" key="5">
    <source>
        <dbReference type="ARBA" id="ARBA00023002"/>
    </source>
</evidence>
<protein>
    <submittedName>
        <fullName evidence="9">Alcohol dehydrogenase</fullName>
    </submittedName>
</protein>
<evidence type="ECO:0000256" key="6">
    <source>
        <dbReference type="RuleBase" id="RU361277"/>
    </source>
</evidence>
<evidence type="ECO:0000256" key="7">
    <source>
        <dbReference type="SAM" id="MobiDB-lite"/>
    </source>
</evidence>
<dbReference type="PANTHER" id="PTHR42813">
    <property type="entry name" value="ZINC-TYPE ALCOHOL DEHYDROGENASE-LIKE"/>
    <property type="match status" value="1"/>
</dbReference>
<dbReference type="Gene3D" id="3.40.50.720">
    <property type="entry name" value="NAD(P)-binding Rossmann-like Domain"/>
    <property type="match status" value="1"/>
</dbReference>
<dbReference type="SUPFAM" id="SSF51735">
    <property type="entry name" value="NAD(P)-binding Rossmann-fold domains"/>
    <property type="match status" value="1"/>
</dbReference>
<dbReference type="EMBL" id="BJND01000004">
    <property type="protein sequence ID" value="GEC02700.1"/>
    <property type="molecule type" value="Genomic_DNA"/>
</dbReference>
<evidence type="ECO:0000256" key="4">
    <source>
        <dbReference type="ARBA" id="ARBA00022833"/>
    </source>
</evidence>
<dbReference type="InterPro" id="IPR020843">
    <property type="entry name" value="ER"/>
</dbReference>
<evidence type="ECO:0000256" key="2">
    <source>
        <dbReference type="ARBA" id="ARBA00008072"/>
    </source>
</evidence>
<keyword evidence="10" id="KW-1185">Reference proteome</keyword>
<dbReference type="PROSITE" id="PS00059">
    <property type="entry name" value="ADH_ZINC"/>
    <property type="match status" value="1"/>
</dbReference>
<dbReference type="Proteomes" id="UP000317881">
    <property type="component" value="Unassembled WGS sequence"/>
</dbReference>
<accession>A0A4Y3VA77</accession>
<dbReference type="GO" id="GO:0016491">
    <property type="term" value="F:oxidoreductase activity"/>
    <property type="evidence" value="ECO:0007669"/>
    <property type="project" value="UniProtKB-KW"/>
</dbReference>
<proteinExistence type="inferred from homology"/>
<sequence length="406" mass="42946">MGAVGPRLDAALPVRPPTRADRPMRIRADPVTLDLWGLYGTAPRPEEAIVMKGYVFHGPGQSAWEEVQDPGIEDATDAIVRVDAVTICGTDLHILKGDVPEVRPGTVLGHEAVGEIVEVGGDVRTVRPGDRVLVSCISACGRCRYCRESRYGQCRGGGGWILGHLIDGTQAEYVRVPHADLSVHALPGPLDSKDAVLLADIFPTSYEVGVLNGRVRPGDTVAVVGAGPIGLAAIATARLFTPERIIAVDLAAARLDAAKRLGADAVADAREMPEQLVADLTDGLGADVVIEAVGAPESFELCTRMVRPGGHVANVGVHGTPATLHLEDLWIKNVTITTGLVDTYSTPTLLRMAAAGRLPTSQLVTHTFPLDHMEEAYDVFARAAETGALKVVLGEPQHDVVAVRPT</sequence>
<gene>
    <name evidence="9" type="ORF">SSP24_03550</name>
</gene>
<evidence type="ECO:0000259" key="8">
    <source>
        <dbReference type="SMART" id="SM00829"/>
    </source>
</evidence>
<dbReference type="InterPro" id="IPR013149">
    <property type="entry name" value="ADH-like_C"/>
</dbReference>
<comment type="cofactor">
    <cofactor evidence="1 6">
        <name>Zn(2+)</name>
        <dbReference type="ChEBI" id="CHEBI:29105"/>
    </cofactor>
</comment>
<dbReference type="SUPFAM" id="SSF50129">
    <property type="entry name" value="GroES-like"/>
    <property type="match status" value="1"/>
</dbReference>
<evidence type="ECO:0000256" key="1">
    <source>
        <dbReference type="ARBA" id="ARBA00001947"/>
    </source>
</evidence>
<reference evidence="9 10" key="1">
    <citation type="submission" date="2019-06" db="EMBL/GenBank/DDBJ databases">
        <title>Whole genome shotgun sequence of Streptomyces spinoverrucosus NBRC 14228.</title>
        <authorList>
            <person name="Hosoyama A."/>
            <person name="Uohara A."/>
            <person name="Ohji S."/>
            <person name="Ichikawa N."/>
        </authorList>
    </citation>
    <scope>NUCLEOTIDE SEQUENCE [LARGE SCALE GENOMIC DNA]</scope>
    <source>
        <strain evidence="9 10">NBRC 14228</strain>
    </source>
</reference>
<dbReference type="GO" id="GO:0008270">
    <property type="term" value="F:zinc ion binding"/>
    <property type="evidence" value="ECO:0007669"/>
    <property type="project" value="InterPro"/>
</dbReference>
<comment type="similarity">
    <text evidence="2 6">Belongs to the zinc-containing alcohol dehydrogenase family.</text>
</comment>
<keyword evidence="4 6" id="KW-0862">Zinc</keyword>
<keyword evidence="5" id="KW-0560">Oxidoreductase</keyword>
<feature type="region of interest" description="Disordered" evidence="7">
    <location>
        <begin position="1"/>
        <end position="21"/>
    </location>
</feature>
<evidence type="ECO:0000313" key="9">
    <source>
        <dbReference type="EMBL" id="GEC02700.1"/>
    </source>
</evidence>
<organism evidence="9 10">
    <name type="scientific">Streptomyces spinoverrucosus</name>
    <dbReference type="NCBI Taxonomy" id="284043"/>
    <lineage>
        <taxon>Bacteria</taxon>
        <taxon>Bacillati</taxon>
        <taxon>Actinomycetota</taxon>
        <taxon>Actinomycetes</taxon>
        <taxon>Kitasatosporales</taxon>
        <taxon>Streptomycetaceae</taxon>
        <taxon>Streptomyces</taxon>
    </lineage>
</organism>
<dbReference type="InterPro" id="IPR002328">
    <property type="entry name" value="ADH_Zn_CS"/>
</dbReference>
<dbReference type="SMART" id="SM00829">
    <property type="entry name" value="PKS_ER"/>
    <property type="match status" value="1"/>
</dbReference>
<dbReference type="InterPro" id="IPR013154">
    <property type="entry name" value="ADH-like_N"/>
</dbReference>
<dbReference type="AlphaFoldDB" id="A0A4Y3VA77"/>
<dbReference type="InterPro" id="IPR036291">
    <property type="entry name" value="NAD(P)-bd_dom_sf"/>
</dbReference>
<dbReference type="Pfam" id="PF00107">
    <property type="entry name" value="ADH_zinc_N"/>
    <property type="match status" value="1"/>
</dbReference>
<evidence type="ECO:0000313" key="10">
    <source>
        <dbReference type="Proteomes" id="UP000317881"/>
    </source>
</evidence>
<keyword evidence="3 6" id="KW-0479">Metal-binding</keyword>
<comment type="caution">
    <text evidence="9">The sequence shown here is derived from an EMBL/GenBank/DDBJ whole genome shotgun (WGS) entry which is preliminary data.</text>
</comment>